<gene>
    <name evidence="2" type="ORF">PL9631_970040</name>
</gene>
<dbReference type="InterPro" id="IPR046737">
    <property type="entry name" value="DUF6629"/>
</dbReference>
<accession>A0A7Z9BZH9</accession>
<feature type="transmembrane region" description="Helical" evidence="1">
    <location>
        <begin position="163"/>
        <end position="181"/>
    </location>
</feature>
<dbReference type="AlphaFoldDB" id="A0A7Z9BZH9"/>
<feature type="transmembrane region" description="Helical" evidence="1">
    <location>
        <begin position="98"/>
        <end position="119"/>
    </location>
</feature>
<name>A0A7Z9BZH9_9CYAN</name>
<keyword evidence="1" id="KW-1133">Transmembrane helix</keyword>
<feature type="transmembrane region" description="Helical" evidence="1">
    <location>
        <begin position="187"/>
        <end position="207"/>
    </location>
</feature>
<organism evidence="2 3">
    <name type="scientific">Planktothrix paucivesiculata PCC 9631</name>
    <dbReference type="NCBI Taxonomy" id="671071"/>
    <lineage>
        <taxon>Bacteria</taxon>
        <taxon>Bacillati</taxon>
        <taxon>Cyanobacteriota</taxon>
        <taxon>Cyanophyceae</taxon>
        <taxon>Oscillatoriophycideae</taxon>
        <taxon>Oscillatoriales</taxon>
        <taxon>Microcoleaceae</taxon>
        <taxon>Planktothrix</taxon>
    </lineage>
</organism>
<protein>
    <submittedName>
        <fullName evidence="2">Uncharacterized protein</fullName>
    </submittedName>
</protein>
<keyword evidence="3" id="KW-1185">Reference proteome</keyword>
<evidence type="ECO:0000256" key="1">
    <source>
        <dbReference type="SAM" id="Phobius"/>
    </source>
</evidence>
<proteinExistence type="predicted"/>
<sequence length="223" mass="24985">MCFSATASFTASFSLSVLGIATLTQTTSKNQLLLAAFPLFFASQQLLEGIVWLTLNKPLTPLHFMATYGFLGFATALWLIFCPFSVYLLEAHPIRKKLILGLTLIGTILGTYLFSFVVIQGTIPINYSGHLLYDLNFIPFYNICKYLYLLVVSVPFLISSQRLLVLFGVLAMVSFLVADQFYQVTFVSVWCFFAAILSGGLFLIFLYDKIELSKLNNQQSEVN</sequence>
<evidence type="ECO:0000313" key="3">
    <source>
        <dbReference type="Proteomes" id="UP000182190"/>
    </source>
</evidence>
<reference evidence="2" key="1">
    <citation type="submission" date="2019-10" db="EMBL/GenBank/DDBJ databases">
        <authorList>
            <consortium name="Genoscope - CEA"/>
            <person name="William W."/>
        </authorList>
    </citation>
    <scope>NUCLEOTIDE SEQUENCE [LARGE SCALE GENOMIC DNA]</scope>
    <source>
        <strain evidence="2">BBR_PRJEB10994</strain>
    </source>
</reference>
<keyword evidence="1" id="KW-0472">Membrane</keyword>
<dbReference type="OrthoDB" id="8441457at2"/>
<dbReference type="EMBL" id="CZCS02000242">
    <property type="protein sequence ID" value="VXD25691.1"/>
    <property type="molecule type" value="Genomic_DNA"/>
</dbReference>
<comment type="caution">
    <text evidence="2">The sequence shown here is derived from an EMBL/GenBank/DDBJ whole genome shotgun (WGS) entry which is preliminary data.</text>
</comment>
<dbReference type="RefSeq" id="WP_083622771.1">
    <property type="nucleotide sequence ID" value="NZ_LR735022.1"/>
</dbReference>
<feature type="transmembrane region" description="Helical" evidence="1">
    <location>
        <begin position="32"/>
        <end position="55"/>
    </location>
</feature>
<keyword evidence="1" id="KW-0812">Transmembrane</keyword>
<feature type="transmembrane region" description="Helical" evidence="1">
    <location>
        <begin position="67"/>
        <end position="89"/>
    </location>
</feature>
<dbReference type="Proteomes" id="UP000182190">
    <property type="component" value="Unassembled WGS sequence"/>
</dbReference>
<evidence type="ECO:0000313" key="2">
    <source>
        <dbReference type="EMBL" id="VXD25691.1"/>
    </source>
</evidence>
<feature type="transmembrane region" description="Helical" evidence="1">
    <location>
        <begin position="139"/>
        <end position="158"/>
    </location>
</feature>
<dbReference type="Pfam" id="PF20334">
    <property type="entry name" value="DUF6629"/>
    <property type="match status" value="1"/>
</dbReference>